<dbReference type="Gene3D" id="3.30.870.10">
    <property type="entry name" value="Endonuclease Chain A"/>
    <property type="match status" value="2"/>
</dbReference>
<dbReference type="CDD" id="cd09107">
    <property type="entry name" value="PLDc_vPLD3_4_5_like_2"/>
    <property type="match status" value="1"/>
</dbReference>
<dbReference type="GO" id="GO:0055036">
    <property type="term" value="C:virion membrane"/>
    <property type="evidence" value="ECO:0007669"/>
    <property type="project" value="UniProtKB-SubCell"/>
</dbReference>
<evidence type="ECO:0000256" key="2">
    <source>
        <dbReference type="ARBA" id="ARBA00022879"/>
    </source>
</evidence>
<dbReference type="KEGG" id="vg:36841014"/>
<evidence type="ECO:0000256" key="4">
    <source>
        <dbReference type="ARBA" id="ARBA00023184"/>
    </source>
</evidence>
<dbReference type="GO" id="GO:0044167">
    <property type="term" value="C:host cell endoplasmic reticulum membrane"/>
    <property type="evidence" value="ECO:0007669"/>
    <property type="project" value="UniProtKB-SubCell"/>
</dbReference>
<keyword evidence="3" id="KW-0472">Membrane</keyword>
<dbReference type="EMBL" id="MH427217">
    <property type="protein sequence ID" value="AWU47062.1"/>
    <property type="molecule type" value="Genomic_DNA"/>
</dbReference>
<dbReference type="SUPFAM" id="SSF56024">
    <property type="entry name" value="Phospholipase D/nuclease"/>
    <property type="match status" value="2"/>
</dbReference>
<keyword evidence="2" id="KW-0946">Virion</keyword>
<evidence type="ECO:0000256" key="1">
    <source>
        <dbReference type="ARBA" id="ARBA00022870"/>
    </source>
</evidence>
<dbReference type="RefSeq" id="YP_009480555.1">
    <property type="nucleotide sequence ID" value="NC_037656.1"/>
</dbReference>
<evidence type="ECO:0000256" key="7">
    <source>
        <dbReference type="ARBA" id="ARBA00037826"/>
    </source>
</evidence>
<keyword evidence="4" id="KW-1038">Host endoplasmic reticulum</keyword>
<dbReference type="InterPro" id="IPR050874">
    <property type="entry name" value="Diverse_PLD-related"/>
</dbReference>
<dbReference type="SMART" id="SM00155">
    <property type="entry name" value="PLDc"/>
    <property type="match status" value="2"/>
</dbReference>
<evidence type="ECO:0000256" key="6">
    <source>
        <dbReference type="ARBA" id="ARBA00037799"/>
    </source>
</evidence>
<dbReference type="Pfam" id="PF13918">
    <property type="entry name" value="PLDc_3"/>
    <property type="match status" value="1"/>
</dbReference>
<dbReference type="Pfam" id="PF00614">
    <property type="entry name" value="PLDc"/>
    <property type="match status" value="1"/>
</dbReference>
<dbReference type="GO" id="GO:0003824">
    <property type="term" value="F:catalytic activity"/>
    <property type="evidence" value="ECO:0007669"/>
    <property type="project" value="InterPro"/>
</dbReference>
<dbReference type="InterPro" id="IPR032803">
    <property type="entry name" value="PLDc_3"/>
</dbReference>
<comment type="subcellular location">
    <subcellularLocation>
        <location evidence="6">Host endoplasmic reticulum membrane</location>
        <topology evidence="6">Lipid-anchor</topology>
        <orientation evidence="6">Cytoplasmic side</orientation>
    </subcellularLocation>
    <subcellularLocation>
        <location evidence="7">Virion membrane</location>
        <topology evidence="7">Lipid-anchor</topology>
    </subcellularLocation>
</comment>
<keyword evidence="2" id="KW-0261">Viral envelope protein</keyword>
<evidence type="ECO:0000313" key="10">
    <source>
        <dbReference type="Proteomes" id="UP000249273"/>
    </source>
</evidence>
<dbReference type="GO" id="GO:0019031">
    <property type="term" value="C:viral envelope"/>
    <property type="evidence" value="ECO:0007669"/>
    <property type="project" value="UniProtKB-KW"/>
</dbReference>
<keyword evidence="10" id="KW-1185">Reference proteome</keyword>
<dbReference type="PANTHER" id="PTHR10185:SF17">
    <property type="entry name" value="GM01519P-RELATED"/>
    <property type="match status" value="1"/>
</dbReference>
<proteinExistence type="predicted"/>
<dbReference type="GeneID" id="36841014"/>
<reference evidence="9" key="1">
    <citation type="submission" date="2018-05" db="EMBL/GenBank/DDBJ databases">
        <title>Complete Genome Sequence of a Novel Sea Otter Poxvirus.</title>
        <authorList>
            <person name="Jacob J.M."/>
            <person name="Subramaniam K."/>
            <person name="Tu S.-L."/>
            <person name="Nielsen O."/>
            <person name="Tuomi P.A."/>
            <person name="Upton C."/>
            <person name="Waltzek T.B."/>
        </authorList>
    </citation>
    <scope>NUCLEOTIDE SEQUENCE [LARGE SCALE GENOMIC DNA]</scope>
    <source>
        <strain evidence="9">ELK</strain>
    </source>
</reference>
<sequence length="388" mass="43195">MWPFSSIPDGARCMVVETIPSTLKLQTPNISTLQCFEEIISKTTKYLHISTFCCNLTSSRDGENILTRICELSQRGIRVVILVDNQSKDNDKQALESAGVEYRKVQIGETGISCMLGNFWVSDNARLYIGGAALTGGSISFIKNVGLFSTCSQLANDLENRFDTFKAFVVNKRSSWLGIPRCIKCKPLKCNVPVSTKFHINNNAGGVFFSDSPEYLLGCFRTLDYDVITHRISKAQDTIDIALLSFSPLIRTDDATIYWPNLLNALLEAGITRAVKIRVLISSFQKNDPFSVAAIKALNEFGIDHADISVRLFSSSEKNETATNNTKLLIVDNKFVHITPANLDGTHYQYHSFVSANVESAILIKGFSDVFNRDWESIYSIPITKNIN</sequence>
<name>A0A2U9QHL6_9POXV</name>
<feature type="domain" description="PLD phosphodiesterase" evidence="8">
    <location>
        <begin position="320"/>
        <end position="347"/>
    </location>
</feature>
<evidence type="ECO:0000256" key="3">
    <source>
        <dbReference type="ARBA" id="ARBA00023136"/>
    </source>
</evidence>
<evidence type="ECO:0000259" key="8">
    <source>
        <dbReference type="PROSITE" id="PS50035"/>
    </source>
</evidence>
<gene>
    <name evidence="9" type="primary">SOPV-ELK-017</name>
</gene>
<evidence type="ECO:0000313" key="9">
    <source>
        <dbReference type="EMBL" id="AWU47062.1"/>
    </source>
</evidence>
<accession>A0A2U9QHL6</accession>
<dbReference type="PROSITE" id="PS50035">
    <property type="entry name" value="PLD"/>
    <property type="match status" value="1"/>
</dbReference>
<organism evidence="9">
    <name type="scientific">Sea otter poxvirus</name>
    <dbReference type="NCBI Taxonomy" id="1416741"/>
    <lineage>
        <taxon>Viruses</taxon>
        <taxon>Varidnaviria</taxon>
        <taxon>Bamfordvirae</taxon>
        <taxon>Nucleocytoviricota</taxon>
        <taxon>Pokkesviricetes</taxon>
        <taxon>Chitovirales</taxon>
        <taxon>Poxviridae</taxon>
        <taxon>Chordopoxvirinae</taxon>
        <taxon>Mustelpoxvirus</taxon>
        <taxon>Mustelpoxvirus seaotterpox</taxon>
        <taxon>Sea otterpox virus</taxon>
    </lineage>
</organism>
<dbReference type="Proteomes" id="UP000249273">
    <property type="component" value="Segment"/>
</dbReference>
<keyword evidence="1" id="KW-1043">Host membrane</keyword>
<dbReference type="PANTHER" id="PTHR10185">
    <property type="entry name" value="PHOSPHOLIPASE D - RELATED"/>
    <property type="match status" value="1"/>
</dbReference>
<dbReference type="InterPro" id="IPR001736">
    <property type="entry name" value="PLipase_D/transphosphatidylase"/>
</dbReference>
<protein>
    <submittedName>
        <fullName evidence="9">Palmytilated EEV envelope phospholipase-like protein</fullName>
    </submittedName>
</protein>
<dbReference type="OrthoDB" id="3888at10239"/>
<evidence type="ECO:0000256" key="5">
    <source>
        <dbReference type="ARBA" id="ARBA00023288"/>
    </source>
</evidence>
<keyword evidence="5" id="KW-0449">Lipoprotein</keyword>